<evidence type="ECO:0000313" key="2">
    <source>
        <dbReference type="EMBL" id="MEX6431152.1"/>
    </source>
</evidence>
<feature type="non-terminal residue" evidence="2">
    <location>
        <position position="93"/>
    </location>
</feature>
<evidence type="ECO:0000259" key="1">
    <source>
        <dbReference type="Pfam" id="PF05598"/>
    </source>
</evidence>
<evidence type="ECO:0000313" key="3">
    <source>
        <dbReference type="Proteomes" id="UP001560267"/>
    </source>
</evidence>
<dbReference type="EMBL" id="JBFSHR010000348">
    <property type="protein sequence ID" value="MEX6431152.1"/>
    <property type="molecule type" value="Genomic_DNA"/>
</dbReference>
<proteinExistence type="predicted"/>
<name>A0ABV3Y6F6_9ACTN</name>
<feature type="domain" description="Transposase InsH N-terminal" evidence="1">
    <location>
        <begin position="3"/>
        <end position="72"/>
    </location>
</feature>
<feature type="non-terminal residue" evidence="2">
    <location>
        <position position="1"/>
    </location>
</feature>
<dbReference type="InterPro" id="IPR008490">
    <property type="entry name" value="Transposase_InsH_N"/>
</dbReference>
<gene>
    <name evidence="2" type="ORF">AB6A68_15215</name>
</gene>
<dbReference type="Proteomes" id="UP001560267">
    <property type="component" value="Unassembled WGS sequence"/>
</dbReference>
<dbReference type="Pfam" id="PF05598">
    <property type="entry name" value="DUF772"/>
    <property type="match status" value="1"/>
</dbReference>
<comment type="caution">
    <text evidence="2">The sequence shown here is derived from an EMBL/GenBank/DDBJ whole genome shotgun (WGS) entry which is preliminary data.</text>
</comment>
<accession>A0ABV3Y6F6</accession>
<dbReference type="RefSeq" id="WP_369085145.1">
    <property type="nucleotide sequence ID" value="NZ_JBFSHR010000348.1"/>
</dbReference>
<keyword evidence="3" id="KW-1185">Reference proteome</keyword>
<reference evidence="2 3" key="1">
    <citation type="submission" date="2024-07" db="EMBL/GenBank/DDBJ databases">
        <title>Draft Genome Sequence of Ferrimicrobium acidiphilum Strain YE2023, Isolated from a Pulp of Bioleach Reactor.</title>
        <authorList>
            <person name="Elkina Y.A."/>
            <person name="Bulaeva A.G."/>
            <person name="Beletsky A.V."/>
            <person name="Mardanov A.V."/>
        </authorList>
    </citation>
    <scope>NUCLEOTIDE SEQUENCE [LARGE SCALE GENOMIC DNA]</scope>
    <source>
        <strain evidence="2 3">YE2023</strain>
    </source>
</reference>
<organism evidence="2 3">
    <name type="scientific">Ferrimicrobium acidiphilum</name>
    <dbReference type="NCBI Taxonomy" id="121039"/>
    <lineage>
        <taxon>Bacteria</taxon>
        <taxon>Bacillati</taxon>
        <taxon>Actinomycetota</taxon>
        <taxon>Acidimicrobiia</taxon>
        <taxon>Acidimicrobiales</taxon>
        <taxon>Acidimicrobiaceae</taxon>
        <taxon>Ferrimicrobium</taxon>
    </lineage>
</organism>
<sequence length="93" mass="10534">VDLFSGRGRQSVPPSVIATVMVLQRLQGCSDREATERYAFDARWRYAAGVGSYDVSAWPIFSHTVLVDFRERLRRSDKPDRVFEISLEAARAA</sequence>
<protein>
    <submittedName>
        <fullName evidence="2">Transposase</fullName>
    </submittedName>
</protein>